<evidence type="ECO:0000313" key="1">
    <source>
        <dbReference type="EMBL" id="MBW88945.1"/>
    </source>
</evidence>
<accession>A0A2P2J657</accession>
<protein>
    <submittedName>
        <fullName evidence="1">Uncharacterized protein</fullName>
    </submittedName>
</protein>
<dbReference type="EMBL" id="GGEC01008462">
    <property type="protein sequence ID" value="MBW88945.1"/>
    <property type="molecule type" value="Transcribed_RNA"/>
</dbReference>
<proteinExistence type="predicted"/>
<dbReference type="AlphaFoldDB" id="A0A2P2J657"/>
<sequence>MDLGGETLVSHHLLKPPNQFLRSFPTSQSPF</sequence>
<name>A0A2P2J657_RHIMU</name>
<reference evidence="1" key="1">
    <citation type="submission" date="2018-02" db="EMBL/GenBank/DDBJ databases">
        <title>Rhizophora mucronata_Transcriptome.</title>
        <authorList>
            <person name="Meera S.P."/>
            <person name="Sreeshan A."/>
            <person name="Augustine A."/>
        </authorList>
    </citation>
    <scope>NUCLEOTIDE SEQUENCE</scope>
    <source>
        <tissue evidence="1">Leaf</tissue>
    </source>
</reference>
<organism evidence="1">
    <name type="scientific">Rhizophora mucronata</name>
    <name type="common">Asiatic mangrove</name>
    <dbReference type="NCBI Taxonomy" id="61149"/>
    <lineage>
        <taxon>Eukaryota</taxon>
        <taxon>Viridiplantae</taxon>
        <taxon>Streptophyta</taxon>
        <taxon>Embryophyta</taxon>
        <taxon>Tracheophyta</taxon>
        <taxon>Spermatophyta</taxon>
        <taxon>Magnoliopsida</taxon>
        <taxon>eudicotyledons</taxon>
        <taxon>Gunneridae</taxon>
        <taxon>Pentapetalae</taxon>
        <taxon>rosids</taxon>
        <taxon>fabids</taxon>
        <taxon>Malpighiales</taxon>
        <taxon>Rhizophoraceae</taxon>
        <taxon>Rhizophora</taxon>
    </lineage>
</organism>